<comment type="caution">
    <text evidence="6">The sequence shown here is derived from an EMBL/GenBank/DDBJ whole genome shotgun (WGS) entry which is preliminary data.</text>
</comment>
<feature type="region of interest" description="Disordered" evidence="5">
    <location>
        <begin position="200"/>
        <end position="220"/>
    </location>
</feature>
<keyword evidence="7" id="KW-1185">Reference proteome</keyword>
<evidence type="ECO:0000256" key="5">
    <source>
        <dbReference type="SAM" id="MobiDB-lite"/>
    </source>
</evidence>
<evidence type="ECO:0000313" key="6">
    <source>
        <dbReference type="EMBL" id="MDF1586141.1"/>
    </source>
</evidence>
<dbReference type="NCBIfam" id="TIGR02727">
    <property type="entry name" value="MTHFS_bact"/>
    <property type="match status" value="1"/>
</dbReference>
<dbReference type="Pfam" id="PF01812">
    <property type="entry name" value="5-FTHF_cyc-lig"/>
    <property type="match status" value="1"/>
</dbReference>
<keyword evidence="3 4" id="KW-0067">ATP-binding</keyword>
<keyword evidence="6" id="KW-0436">Ligase</keyword>
<proteinExistence type="inferred from homology"/>
<evidence type="ECO:0000256" key="4">
    <source>
        <dbReference type="RuleBase" id="RU361279"/>
    </source>
</evidence>
<name>A0AAP3XQH8_9PROT</name>
<evidence type="ECO:0000256" key="1">
    <source>
        <dbReference type="ARBA" id="ARBA00010638"/>
    </source>
</evidence>
<dbReference type="InterPro" id="IPR037171">
    <property type="entry name" value="NagB/RpiA_transferase-like"/>
</dbReference>
<dbReference type="EC" id="6.3.3.2" evidence="4"/>
<dbReference type="Proteomes" id="UP001301140">
    <property type="component" value="Unassembled WGS sequence"/>
</dbReference>
<dbReference type="GO" id="GO:0030272">
    <property type="term" value="F:5-formyltetrahydrofolate cyclo-ligase activity"/>
    <property type="evidence" value="ECO:0007669"/>
    <property type="project" value="UniProtKB-EC"/>
</dbReference>
<evidence type="ECO:0000313" key="7">
    <source>
        <dbReference type="Proteomes" id="UP001301140"/>
    </source>
</evidence>
<dbReference type="GO" id="GO:0035999">
    <property type="term" value="P:tetrahydrofolate interconversion"/>
    <property type="evidence" value="ECO:0007669"/>
    <property type="project" value="TreeGrafter"/>
</dbReference>
<dbReference type="InterPro" id="IPR002698">
    <property type="entry name" value="FTHF_cligase"/>
</dbReference>
<sequence>MSRTSKPAAGEPAEGVVQWRRERRRELIAKRQGLSATERQRCQRRIEELIGTQFPGLAGALLGFYWPFRGEIGVHGLVRGLIGQGARAALPVVVEKKRPLEFWAWHPGAALARGIWDIPVPAERRPVQPSVLLVPLVGFDARGYRLGHGGGYYDRTLAAMAPRPFTIGVGHELARLPTIHPQPHDIPMDAIVTEAGVMRRPAGPPAAAADEEEPRGFASPPCFMHELDPAWLGLGEEDEPGP</sequence>
<reference evidence="6 7" key="1">
    <citation type="submission" date="2023-03" db="EMBL/GenBank/DDBJ databases">
        <title>YIM 152171 draft genome.</title>
        <authorList>
            <person name="Yang Z."/>
        </authorList>
    </citation>
    <scope>NUCLEOTIDE SEQUENCE [LARGE SCALE GENOMIC DNA]</scope>
    <source>
        <strain evidence="6 7">YIM 152171</strain>
    </source>
</reference>
<dbReference type="PANTHER" id="PTHR23407:SF1">
    <property type="entry name" value="5-FORMYLTETRAHYDROFOLATE CYCLO-LIGASE"/>
    <property type="match status" value="1"/>
</dbReference>
<accession>A0AAP3XQH8</accession>
<dbReference type="PANTHER" id="PTHR23407">
    <property type="entry name" value="ATPASE INHIBITOR/5-FORMYLTETRAHYDROFOLATE CYCLO-LIGASE"/>
    <property type="match status" value="1"/>
</dbReference>
<evidence type="ECO:0000256" key="3">
    <source>
        <dbReference type="ARBA" id="ARBA00022840"/>
    </source>
</evidence>
<keyword evidence="4" id="KW-0479">Metal-binding</keyword>
<evidence type="ECO:0000256" key="2">
    <source>
        <dbReference type="ARBA" id="ARBA00022741"/>
    </source>
</evidence>
<organism evidence="6 7">
    <name type="scientific">Marinimicrococcus flavescens</name>
    <dbReference type="NCBI Taxonomy" id="3031815"/>
    <lineage>
        <taxon>Bacteria</taxon>
        <taxon>Pseudomonadati</taxon>
        <taxon>Pseudomonadota</taxon>
        <taxon>Alphaproteobacteria</taxon>
        <taxon>Geminicoccales</taxon>
        <taxon>Geminicoccaceae</taxon>
        <taxon>Marinimicrococcus</taxon>
    </lineage>
</organism>
<comment type="catalytic activity">
    <reaction evidence="4">
        <text>(6S)-5-formyl-5,6,7,8-tetrahydrofolate + ATP = (6R)-5,10-methenyltetrahydrofolate + ADP + phosphate</text>
        <dbReference type="Rhea" id="RHEA:10488"/>
        <dbReference type="ChEBI" id="CHEBI:30616"/>
        <dbReference type="ChEBI" id="CHEBI:43474"/>
        <dbReference type="ChEBI" id="CHEBI:57455"/>
        <dbReference type="ChEBI" id="CHEBI:57457"/>
        <dbReference type="ChEBI" id="CHEBI:456216"/>
        <dbReference type="EC" id="6.3.3.2"/>
    </reaction>
</comment>
<dbReference type="EMBL" id="JARGEQ010000073">
    <property type="protein sequence ID" value="MDF1586141.1"/>
    <property type="molecule type" value="Genomic_DNA"/>
</dbReference>
<dbReference type="AlphaFoldDB" id="A0AAP3XQH8"/>
<protein>
    <recommendedName>
        <fullName evidence="4">5-formyltetrahydrofolate cyclo-ligase</fullName>
        <ecNumber evidence="4">6.3.3.2</ecNumber>
    </recommendedName>
</protein>
<keyword evidence="4" id="KW-0460">Magnesium</keyword>
<dbReference type="Gene3D" id="3.40.50.10420">
    <property type="entry name" value="NagB/RpiA/CoA transferase-like"/>
    <property type="match status" value="1"/>
</dbReference>
<keyword evidence="2 4" id="KW-0547">Nucleotide-binding</keyword>
<comment type="similarity">
    <text evidence="1 4">Belongs to the 5-formyltetrahydrofolate cyclo-ligase family.</text>
</comment>
<dbReference type="GO" id="GO:0005524">
    <property type="term" value="F:ATP binding"/>
    <property type="evidence" value="ECO:0007669"/>
    <property type="project" value="UniProtKB-KW"/>
</dbReference>
<dbReference type="InterPro" id="IPR024185">
    <property type="entry name" value="FTHF_cligase-like_sf"/>
</dbReference>
<gene>
    <name evidence="6" type="ORF">PZ740_07065</name>
</gene>
<comment type="cofactor">
    <cofactor evidence="4">
        <name>Mg(2+)</name>
        <dbReference type="ChEBI" id="CHEBI:18420"/>
    </cofactor>
</comment>
<dbReference type="GO" id="GO:0009396">
    <property type="term" value="P:folic acid-containing compound biosynthetic process"/>
    <property type="evidence" value="ECO:0007669"/>
    <property type="project" value="TreeGrafter"/>
</dbReference>
<dbReference type="RefSeq" id="WP_327788557.1">
    <property type="nucleotide sequence ID" value="NZ_JARGEQ010000073.1"/>
</dbReference>
<dbReference type="SUPFAM" id="SSF100950">
    <property type="entry name" value="NagB/RpiA/CoA transferase-like"/>
    <property type="match status" value="1"/>
</dbReference>
<dbReference type="GO" id="GO:0046872">
    <property type="term" value="F:metal ion binding"/>
    <property type="evidence" value="ECO:0007669"/>
    <property type="project" value="UniProtKB-KW"/>
</dbReference>